<protein>
    <submittedName>
        <fullName evidence="2">Uncharacterized protein</fullName>
    </submittedName>
</protein>
<name>A0A0E0RIF5_ORYRU</name>
<dbReference type="EnsemblPlants" id="ORUFI12G16610.1">
    <property type="protein sequence ID" value="ORUFI12G16610.1"/>
    <property type="gene ID" value="ORUFI12G16610"/>
</dbReference>
<evidence type="ECO:0000313" key="3">
    <source>
        <dbReference type="Proteomes" id="UP000008022"/>
    </source>
</evidence>
<accession>A0A0E0RIF5</accession>
<feature type="region of interest" description="Disordered" evidence="1">
    <location>
        <begin position="111"/>
        <end position="146"/>
    </location>
</feature>
<organism evidence="2 3">
    <name type="scientific">Oryza rufipogon</name>
    <name type="common">Brownbeard rice</name>
    <name type="synonym">Asian wild rice</name>
    <dbReference type="NCBI Taxonomy" id="4529"/>
    <lineage>
        <taxon>Eukaryota</taxon>
        <taxon>Viridiplantae</taxon>
        <taxon>Streptophyta</taxon>
        <taxon>Embryophyta</taxon>
        <taxon>Tracheophyta</taxon>
        <taxon>Spermatophyta</taxon>
        <taxon>Magnoliopsida</taxon>
        <taxon>Liliopsida</taxon>
        <taxon>Poales</taxon>
        <taxon>Poaceae</taxon>
        <taxon>BOP clade</taxon>
        <taxon>Oryzoideae</taxon>
        <taxon>Oryzeae</taxon>
        <taxon>Oryzinae</taxon>
        <taxon>Oryza</taxon>
    </lineage>
</organism>
<dbReference type="AlphaFoldDB" id="A0A0E0RIF5"/>
<dbReference type="Gramene" id="ORUFI12G16610.1">
    <property type="protein sequence ID" value="ORUFI12G16610.1"/>
    <property type="gene ID" value="ORUFI12G16610"/>
</dbReference>
<dbReference type="HOGENOM" id="CLU_1780478_0_0_1"/>
<evidence type="ECO:0000313" key="2">
    <source>
        <dbReference type="EnsemblPlants" id="ORUFI12G16610.1"/>
    </source>
</evidence>
<sequence length="146" mass="15435">MVEARRSALQIRWHRACDGMDRAAGANELGGGALVVEPYGEVRKPVAAVASSLQIGQSRCSFKEALARQWPRGMGIAAQTHNIVDSSATQQLGIASHSTSQHLAACLHGVSPPAANRQQPPAWSPGRNHARQQLGKSARLAVQASS</sequence>
<reference evidence="3" key="1">
    <citation type="submission" date="2013-06" db="EMBL/GenBank/DDBJ databases">
        <authorList>
            <person name="Zhao Q."/>
        </authorList>
    </citation>
    <scope>NUCLEOTIDE SEQUENCE</scope>
    <source>
        <strain evidence="3">cv. W1943</strain>
    </source>
</reference>
<dbReference type="Proteomes" id="UP000008022">
    <property type="component" value="Unassembled WGS sequence"/>
</dbReference>
<evidence type="ECO:0000256" key="1">
    <source>
        <dbReference type="SAM" id="MobiDB-lite"/>
    </source>
</evidence>
<keyword evidence="3" id="KW-1185">Reference proteome</keyword>
<proteinExistence type="predicted"/>
<reference evidence="2" key="2">
    <citation type="submission" date="2015-06" db="UniProtKB">
        <authorList>
            <consortium name="EnsemblPlants"/>
        </authorList>
    </citation>
    <scope>IDENTIFICATION</scope>
</reference>